<dbReference type="EMBL" id="AQGS01001127">
    <property type="protein sequence ID" value="EPS35495.1"/>
    <property type="molecule type" value="Genomic_DNA"/>
</dbReference>
<dbReference type="OMA" id="WHRRTED"/>
<evidence type="ECO:0000313" key="2">
    <source>
        <dbReference type="EMBL" id="EPS35495.1"/>
    </source>
</evidence>
<evidence type="ECO:0000313" key="3">
    <source>
        <dbReference type="Proteomes" id="UP000015100"/>
    </source>
</evidence>
<reference evidence="3" key="2">
    <citation type="submission" date="2013-04" db="EMBL/GenBank/DDBJ databases">
        <title>Genomic mechanisms accounting for the adaptation to parasitism in nematode-trapping fungi.</title>
        <authorList>
            <person name="Ahren D.G."/>
        </authorList>
    </citation>
    <scope>NUCLEOTIDE SEQUENCE [LARGE SCALE GENOMIC DNA]</scope>
    <source>
        <strain evidence="3">CBS 200.50</strain>
    </source>
</reference>
<dbReference type="Pfam" id="PF05368">
    <property type="entry name" value="NmrA"/>
    <property type="match status" value="1"/>
</dbReference>
<feature type="domain" description="F-box" evidence="1">
    <location>
        <begin position="66"/>
        <end position="126"/>
    </location>
</feature>
<evidence type="ECO:0000259" key="1">
    <source>
        <dbReference type="PROSITE" id="PS50181"/>
    </source>
</evidence>
<dbReference type="SUPFAM" id="SSF81383">
    <property type="entry name" value="F-box domain"/>
    <property type="match status" value="1"/>
</dbReference>
<dbReference type="InterPro" id="IPR036047">
    <property type="entry name" value="F-box-like_dom_sf"/>
</dbReference>
<dbReference type="OrthoDB" id="5368272at2759"/>
<proteinExistence type="predicted"/>
<dbReference type="SMART" id="SM00256">
    <property type="entry name" value="FBOX"/>
    <property type="match status" value="1"/>
</dbReference>
<dbReference type="InterPro" id="IPR036291">
    <property type="entry name" value="NAD(P)-bd_dom_sf"/>
</dbReference>
<dbReference type="HOGENOM" id="CLU_043545_0_0_1"/>
<keyword evidence="3" id="KW-1185">Reference proteome</keyword>
<dbReference type="InterPro" id="IPR001810">
    <property type="entry name" value="F-box_dom"/>
</dbReference>
<dbReference type="Gene3D" id="1.20.1280.50">
    <property type="match status" value="1"/>
</dbReference>
<dbReference type="Gene3D" id="3.40.50.720">
    <property type="entry name" value="NAD(P)-binding Rossmann-like Domain"/>
    <property type="match status" value="1"/>
</dbReference>
<gene>
    <name evidence="2" type="ORF">H072_11068</name>
</gene>
<dbReference type="PROSITE" id="PS50181">
    <property type="entry name" value="FBOX"/>
    <property type="match status" value="1"/>
</dbReference>
<comment type="caution">
    <text evidence="2">The sequence shown here is derived from an EMBL/GenBank/DDBJ whole genome shotgun (WGS) entry which is preliminary data.</text>
</comment>
<organism evidence="2 3">
    <name type="scientific">Dactylellina haptotyla (strain CBS 200.50)</name>
    <name type="common">Nematode-trapping fungus</name>
    <name type="synonym">Monacrosporium haptotylum</name>
    <dbReference type="NCBI Taxonomy" id="1284197"/>
    <lineage>
        <taxon>Eukaryota</taxon>
        <taxon>Fungi</taxon>
        <taxon>Dikarya</taxon>
        <taxon>Ascomycota</taxon>
        <taxon>Pezizomycotina</taxon>
        <taxon>Orbiliomycetes</taxon>
        <taxon>Orbiliales</taxon>
        <taxon>Orbiliaceae</taxon>
        <taxon>Dactylellina</taxon>
    </lineage>
</organism>
<dbReference type="InterPro" id="IPR008030">
    <property type="entry name" value="NmrA-like"/>
</dbReference>
<reference evidence="2 3" key="1">
    <citation type="journal article" date="2013" name="PLoS Genet.">
        <title>Genomic mechanisms accounting for the adaptation to parasitism in nematode-trapping fungi.</title>
        <authorList>
            <person name="Meerupati T."/>
            <person name="Andersson K.M."/>
            <person name="Friman E."/>
            <person name="Kumar D."/>
            <person name="Tunlid A."/>
            <person name="Ahren D."/>
        </authorList>
    </citation>
    <scope>NUCLEOTIDE SEQUENCE [LARGE SCALE GENOMIC DNA]</scope>
    <source>
        <strain evidence="2 3">CBS 200.50</strain>
    </source>
</reference>
<accession>S7ZXL3</accession>
<sequence length="480" mass="54133">MKVLICGATGKMGGGMVKARKGGPHELYALTRDPTSKAAEALKTEGIPLLQGDFNDPQHKSCSRDMAKLMKLPPELLLDIFQHLDNADLARCKRLCKAANEAARQIPLQRHTLKIDHVGHSVWKFFRMLLMNPTACDRLTDLRIEWHRRTEDEATWTEKWSWTTEERHLLEQLKSSTSDAKSTPTDGKFSNLRSSLNTYTYSGKKEIFKVVEDGVNSEALLPLILYFTTNLEILDLGDAQLELVVCDYYGPSYAKYNAIASLLPEEDRLNREDEYFEDDSVETFEKFEEAHIPGGFSLWFQVNIGHPGSYLPGLLNLKHLKHGMDDSVFTSEYLHGWYARYLAPLLFLPHIETIHTTRCATLGMGTHDAISTDLRRIQNIPVFTQDGGESKAKATKSSVRELIFDDARMIDLDYIYIAKVTENLTKVIISQSEESWLLDDQPSIVGAFRKNNSGLSLDNITINEKSGEEVGEIEASSPDG</sequence>
<dbReference type="SUPFAM" id="SSF51735">
    <property type="entry name" value="NAD(P)-binding Rossmann-fold domains"/>
    <property type="match status" value="1"/>
</dbReference>
<name>S7ZXL3_DACHA</name>
<dbReference type="Proteomes" id="UP000015100">
    <property type="component" value="Unassembled WGS sequence"/>
</dbReference>
<dbReference type="Pfam" id="PF12937">
    <property type="entry name" value="F-box-like"/>
    <property type="match status" value="1"/>
</dbReference>
<protein>
    <recommendedName>
        <fullName evidence="1">F-box domain-containing protein</fullName>
    </recommendedName>
</protein>
<dbReference type="AlphaFoldDB" id="S7ZXL3"/>